<reference evidence="4" key="1">
    <citation type="journal article" date="2020" name="bioRxiv">
        <title>Chromosome-level reference genome of the European wasp spider Argiope bruennichi: a resource for studies on range expansion and evolutionary adaptation.</title>
        <authorList>
            <person name="Sheffer M.M."/>
            <person name="Hoppe A."/>
            <person name="Krehenwinkel H."/>
            <person name="Uhl G."/>
            <person name="Kuss A.W."/>
            <person name="Jensen L."/>
            <person name="Jensen C."/>
            <person name="Gillespie R.G."/>
            <person name="Hoff K.J."/>
            <person name="Prost S."/>
        </authorList>
    </citation>
    <scope>NUCLEOTIDE SEQUENCE</scope>
</reference>
<comment type="caution">
    <text evidence="4">The sequence shown here is derived from an EMBL/GenBank/DDBJ whole genome shotgun (WGS) entry which is preliminary data.</text>
</comment>
<evidence type="ECO:0000313" key="4">
    <source>
        <dbReference type="EMBL" id="KAF8765079.1"/>
    </source>
</evidence>
<keyword evidence="2" id="KW-1133">Transmembrane helix</keyword>
<dbReference type="OMA" id="RWAMKSK"/>
<name>A0A8T0E4B3_ARGBR</name>
<reference evidence="4" key="2">
    <citation type="submission" date="2020-06" db="EMBL/GenBank/DDBJ databases">
        <authorList>
            <person name="Sheffer M."/>
        </authorList>
    </citation>
    <scope>NUCLEOTIDE SEQUENCE</scope>
</reference>
<dbReference type="Pfam" id="PF16041">
    <property type="entry name" value="APD1-4_M"/>
    <property type="match status" value="1"/>
</dbReference>
<organism evidence="4 5">
    <name type="scientific">Argiope bruennichi</name>
    <name type="common">Wasp spider</name>
    <name type="synonym">Aranea bruennichi</name>
    <dbReference type="NCBI Taxonomy" id="94029"/>
    <lineage>
        <taxon>Eukaryota</taxon>
        <taxon>Metazoa</taxon>
        <taxon>Ecdysozoa</taxon>
        <taxon>Arthropoda</taxon>
        <taxon>Chelicerata</taxon>
        <taxon>Arachnida</taxon>
        <taxon>Araneae</taxon>
        <taxon>Araneomorphae</taxon>
        <taxon>Entelegynae</taxon>
        <taxon>Araneoidea</taxon>
        <taxon>Araneidae</taxon>
        <taxon>Argiope</taxon>
    </lineage>
</organism>
<evidence type="ECO:0000256" key="2">
    <source>
        <dbReference type="SAM" id="Phobius"/>
    </source>
</evidence>
<keyword evidence="2" id="KW-0472">Membrane</keyword>
<dbReference type="InterPro" id="IPR032010">
    <property type="entry name" value="APD1-4_M"/>
</dbReference>
<gene>
    <name evidence="4" type="ORF">HNY73_023077</name>
</gene>
<feature type="compositionally biased region" description="Low complexity" evidence="1">
    <location>
        <begin position="173"/>
        <end position="183"/>
    </location>
</feature>
<evidence type="ECO:0000313" key="5">
    <source>
        <dbReference type="Proteomes" id="UP000807504"/>
    </source>
</evidence>
<dbReference type="PANTHER" id="PTHR39077:SF1">
    <property type="entry name" value="E3 UBIQUITIN-PROTEIN LIGASE APD1-4 MIDDLE DOMAIN-CONTAINING PROTEIN"/>
    <property type="match status" value="1"/>
</dbReference>
<protein>
    <recommendedName>
        <fullName evidence="3">E3 ubiquitin-protein ligase APD1-4 middle domain-containing protein</fullName>
    </recommendedName>
</protein>
<sequence length="415" mass="46386">MEDEKGMDCICCGMAERRISGWFVLSAVFIVAVFGLFFTFTERKTWPEQRTELSAADMRLVPPSSTLWCEAVALTSDHPFVAYQVSLPPLIEPKHLNKQRVNLNLKLNGGQSGNVMKLRYYLLPASIVEISACATHPGGRLLVFKGDKEVTSCLKQQCGEDSDESDSDEDSSADSSKCSWSSKTSRCSSLVSNSVISSSDVREESSYMCDDVHDVRPVHVNITSADFYVIVILNTNRHRSNAIGLRIVLDRSRYTIHKSGHTFDMCSLSTACTIGLSFASSDRALVWIPDEPNAGRSTFTIRSQCKPRLAVFAILSVFFPLIVFLGVAFVVRADRDRIMRIYSCRGRLERERQERSDSRFVAPLLDDAVAGSGDFTHFHTREAPQTPTDEQPPPYHTLYDPPPPYACVKEDENNK</sequence>
<keyword evidence="5" id="KW-1185">Reference proteome</keyword>
<evidence type="ECO:0000259" key="3">
    <source>
        <dbReference type="Pfam" id="PF16041"/>
    </source>
</evidence>
<proteinExistence type="predicted"/>
<dbReference type="AlphaFoldDB" id="A0A8T0E4B3"/>
<feature type="domain" description="E3 ubiquitin-protein ligase APD1-4 middle" evidence="3">
    <location>
        <begin position="218"/>
        <end position="325"/>
    </location>
</feature>
<dbReference type="PANTHER" id="PTHR39077">
    <property type="entry name" value="DUF4793 DOMAIN-CONTAINING PROTEIN"/>
    <property type="match status" value="1"/>
</dbReference>
<dbReference type="EMBL" id="JABXBU010002231">
    <property type="protein sequence ID" value="KAF8765079.1"/>
    <property type="molecule type" value="Genomic_DNA"/>
</dbReference>
<feature type="region of interest" description="Disordered" evidence="1">
    <location>
        <begin position="158"/>
        <end position="183"/>
    </location>
</feature>
<feature type="region of interest" description="Disordered" evidence="1">
    <location>
        <begin position="375"/>
        <end position="415"/>
    </location>
</feature>
<keyword evidence="2" id="KW-0812">Transmembrane</keyword>
<feature type="compositionally biased region" description="Pro residues" evidence="1">
    <location>
        <begin position="390"/>
        <end position="405"/>
    </location>
</feature>
<dbReference type="OrthoDB" id="6435218at2759"/>
<dbReference type="Proteomes" id="UP000807504">
    <property type="component" value="Unassembled WGS sequence"/>
</dbReference>
<accession>A0A8T0E4B3</accession>
<feature type="transmembrane region" description="Helical" evidence="2">
    <location>
        <begin position="21"/>
        <end position="40"/>
    </location>
</feature>
<feature type="compositionally biased region" description="Acidic residues" evidence="1">
    <location>
        <begin position="160"/>
        <end position="172"/>
    </location>
</feature>
<feature type="transmembrane region" description="Helical" evidence="2">
    <location>
        <begin position="309"/>
        <end position="331"/>
    </location>
</feature>
<evidence type="ECO:0000256" key="1">
    <source>
        <dbReference type="SAM" id="MobiDB-lite"/>
    </source>
</evidence>